<organism evidence="14 15">
    <name type="scientific">Ignelater luminosus</name>
    <name type="common">Cucubano</name>
    <name type="synonym">Pyrophorus luminosus</name>
    <dbReference type="NCBI Taxonomy" id="2038154"/>
    <lineage>
        <taxon>Eukaryota</taxon>
        <taxon>Metazoa</taxon>
        <taxon>Ecdysozoa</taxon>
        <taxon>Arthropoda</taxon>
        <taxon>Hexapoda</taxon>
        <taxon>Insecta</taxon>
        <taxon>Pterygota</taxon>
        <taxon>Neoptera</taxon>
        <taxon>Endopterygota</taxon>
        <taxon>Coleoptera</taxon>
        <taxon>Polyphaga</taxon>
        <taxon>Elateriformia</taxon>
        <taxon>Elateroidea</taxon>
        <taxon>Elateridae</taxon>
        <taxon>Agrypninae</taxon>
        <taxon>Pyrophorini</taxon>
        <taxon>Ignelater</taxon>
    </lineage>
</organism>
<feature type="signal peptide" evidence="11">
    <location>
        <begin position="1"/>
        <end position="25"/>
    </location>
</feature>
<evidence type="ECO:0000313" key="14">
    <source>
        <dbReference type="EMBL" id="KAF2905284.1"/>
    </source>
</evidence>
<sequence length="372" mass="41671">MDINYILILVYFVCICAFNICIVQSEDCATPEGKIGECLIIHDCPKAYNLLANKPVPEDILVYLRKLTCGFLGKLPKVCCDITAEIPRVADTEKDIFPSRTVCGRQEQDKIFGGEGTAIGEFTWMALLEYQRPHGKRISCGGSLITNRYILTAAHCLLRIPETWKLLSVRLGEHNLETEEDCEVDTEGFKECSDDPIDIPVEKEIPHELYDPKDPSQTHDIALLRLSREVEFTDFIQPICLPLTQRLKNEYYIGQTMTVIGWGRTETRSQSDIKLKVDIPIRSKSDCAPMYRKYGVTLKSSQVCAGGIDSKDACGGDSGGPLIILDKTETEHNYIEYGIVSLGPIACGVKNLPGVYTRVADYIDWIRAHIEP</sequence>
<dbReference type="InterPro" id="IPR038565">
    <property type="entry name" value="CLIP_sf"/>
</dbReference>
<keyword evidence="8" id="KW-1015">Disulfide bond</keyword>
<evidence type="ECO:0000256" key="4">
    <source>
        <dbReference type="ARBA" id="ARBA00022729"/>
    </source>
</evidence>
<feature type="domain" description="Clip" evidence="13">
    <location>
        <begin position="27"/>
        <end position="80"/>
    </location>
</feature>
<keyword evidence="6 10" id="KW-0720">Serine protease</keyword>
<name>A0A8K0DJJ5_IGNLU</name>
<comment type="caution">
    <text evidence="14">The sequence shown here is derived from an EMBL/GenBank/DDBJ whole genome shotgun (WGS) entry which is preliminary data.</text>
</comment>
<dbReference type="GO" id="GO:0005576">
    <property type="term" value="C:extracellular region"/>
    <property type="evidence" value="ECO:0007669"/>
    <property type="project" value="UniProtKB-SubCell"/>
</dbReference>
<dbReference type="InterPro" id="IPR001314">
    <property type="entry name" value="Peptidase_S1A"/>
</dbReference>
<comment type="similarity">
    <text evidence="9 11">Belongs to the peptidase S1 family. CLIP subfamily.</text>
</comment>
<dbReference type="AlphaFoldDB" id="A0A8K0DJJ5"/>
<dbReference type="FunFam" id="2.40.10.10:FF:000146">
    <property type="entry name" value="Serine protease 53"/>
    <property type="match status" value="1"/>
</dbReference>
<protein>
    <recommendedName>
        <fullName evidence="11">CLIP domain-containing serine protease</fullName>
        <ecNumber evidence="10">3.4.21.-</ecNumber>
    </recommendedName>
</protein>
<evidence type="ECO:0000313" key="15">
    <source>
        <dbReference type="Proteomes" id="UP000801492"/>
    </source>
</evidence>
<dbReference type="SUPFAM" id="SSF50494">
    <property type="entry name" value="Trypsin-like serine proteases"/>
    <property type="match status" value="1"/>
</dbReference>
<dbReference type="PROSITE" id="PS00134">
    <property type="entry name" value="TRYPSIN_HIS"/>
    <property type="match status" value="1"/>
</dbReference>
<dbReference type="EMBL" id="VTPC01000570">
    <property type="protein sequence ID" value="KAF2905284.1"/>
    <property type="molecule type" value="Genomic_DNA"/>
</dbReference>
<dbReference type="Pfam" id="PF12032">
    <property type="entry name" value="CLIP"/>
    <property type="match status" value="1"/>
</dbReference>
<dbReference type="GO" id="GO:0004252">
    <property type="term" value="F:serine-type endopeptidase activity"/>
    <property type="evidence" value="ECO:0007669"/>
    <property type="project" value="UniProtKB-UniRule"/>
</dbReference>
<dbReference type="InterPro" id="IPR001254">
    <property type="entry name" value="Trypsin_dom"/>
</dbReference>
<dbReference type="InterPro" id="IPR022700">
    <property type="entry name" value="CLIP"/>
</dbReference>
<dbReference type="InterPro" id="IPR018114">
    <property type="entry name" value="TRYPSIN_HIS"/>
</dbReference>
<evidence type="ECO:0000256" key="7">
    <source>
        <dbReference type="ARBA" id="ARBA00023145"/>
    </source>
</evidence>
<evidence type="ECO:0000256" key="6">
    <source>
        <dbReference type="ARBA" id="ARBA00022825"/>
    </source>
</evidence>
<dbReference type="PROSITE" id="PS50240">
    <property type="entry name" value="TRYPSIN_DOM"/>
    <property type="match status" value="1"/>
</dbReference>
<dbReference type="SMART" id="SM00020">
    <property type="entry name" value="Tryp_SPc"/>
    <property type="match status" value="1"/>
</dbReference>
<evidence type="ECO:0000256" key="5">
    <source>
        <dbReference type="ARBA" id="ARBA00022801"/>
    </source>
</evidence>
<dbReference type="InterPro" id="IPR051487">
    <property type="entry name" value="Ser/Thr_Proteases_Immune/Dev"/>
</dbReference>
<dbReference type="PROSITE" id="PS00135">
    <property type="entry name" value="TRYPSIN_SER"/>
    <property type="match status" value="1"/>
</dbReference>
<dbReference type="Proteomes" id="UP000801492">
    <property type="component" value="Unassembled WGS sequence"/>
</dbReference>
<dbReference type="Pfam" id="PF00089">
    <property type="entry name" value="Trypsin"/>
    <property type="match status" value="1"/>
</dbReference>
<accession>A0A8K0DJJ5</accession>
<keyword evidence="5 10" id="KW-0378">Hydrolase</keyword>
<dbReference type="InterPro" id="IPR009003">
    <property type="entry name" value="Peptidase_S1_PA"/>
</dbReference>
<comment type="subcellular location">
    <subcellularLocation>
        <location evidence="1 11">Secreted</location>
    </subcellularLocation>
</comment>
<feature type="domain" description="Peptidase S1" evidence="12">
    <location>
        <begin position="111"/>
        <end position="371"/>
    </location>
</feature>
<evidence type="ECO:0000256" key="9">
    <source>
        <dbReference type="ARBA" id="ARBA00024195"/>
    </source>
</evidence>
<dbReference type="SMART" id="SM00680">
    <property type="entry name" value="CLIP"/>
    <property type="match status" value="1"/>
</dbReference>
<evidence type="ECO:0000256" key="11">
    <source>
        <dbReference type="RuleBase" id="RU366078"/>
    </source>
</evidence>
<feature type="chain" id="PRO_5035490074" description="CLIP domain-containing serine protease" evidence="11">
    <location>
        <begin position="26"/>
        <end position="372"/>
    </location>
</feature>
<keyword evidence="15" id="KW-1185">Reference proteome</keyword>
<keyword evidence="3 10" id="KW-0645">Protease</keyword>
<evidence type="ECO:0000259" key="12">
    <source>
        <dbReference type="PROSITE" id="PS50240"/>
    </source>
</evidence>
<keyword evidence="2 11" id="KW-0964">Secreted</keyword>
<keyword evidence="7" id="KW-0865">Zymogen</keyword>
<dbReference type="CDD" id="cd00190">
    <property type="entry name" value="Tryp_SPc"/>
    <property type="match status" value="1"/>
</dbReference>
<dbReference type="OrthoDB" id="9028152at2759"/>
<dbReference type="PANTHER" id="PTHR24256">
    <property type="entry name" value="TRYPTASE-RELATED"/>
    <property type="match status" value="1"/>
</dbReference>
<evidence type="ECO:0000256" key="1">
    <source>
        <dbReference type="ARBA" id="ARBA00004613"/>
    </source>
</evidence>
<proteinExistence type="inferred from homology"/>
<dbReference type="PROSITE" id="PS51888">
    <property type="entry name" value="CLIP"/>
    <property type="match status" value="1"/>
</dbReference>
<gene>
    <name evidence="14" type="ORF">ILUMI_00878</name>
</gene>
<dbReference type="Gene3D" id="2.40.10.10">
    <property type="entry name" value="Trypsin-like serine proteases"/>
    <property type="match status" value="2"/>
</dbReference>
<dbReference type="GO" id="GO:0006508">
    <property type="term" value="P:proteolysis"/>
    <property type="evidence" value="ECO:0007669"/>
    <property type="project" value="UniProtKB-KW"/>
</dbReference>
<reference evidence="14" key="1">
    <citation type="submission" date="2019-08" db="EMBL/GenBank/DDBJ databases">
        <title>The genome of the North American firefly Photinus pyralis.</title>
        <authorList>
            <consortium name="Photinus pyralis genome working group"/>
            <person name="Fallon T.R."/>
            <person name="Sander Lower S.E."/>
            <person name="Weng J.-K."/>
        </authorList>
    </citation>
    <scope>NUCLEOTIDE SEQUENCE</scope>
    <source>
        <strain evidence="14">TRF0915ILg1</strain>
        <tissue evidence="14">Whole body</tissue>
    </source>
</reference>
<evidence type="ECO:0000256" key="10">
    <source>
        <dbReference type="RuleBase" id="RU363034"/>
    </source>
</evidence>
<dbReference type="InterPro" id="IPR033116">
    <property type="entry name" value="TRYPSIN_SER"/>
</dbReference>
<evidence type="ECO:0000256" key="3">
    <source>
        <dbReference type="ARBA" id="ARBA00022670"/>
    </source>
</evidence>
<dbReference type="Gene3D" id="3.30.1640.30">
    <property type="match status" value="1"/>
</dbReference>
<dbReference type="InterPro" id="IPR043504">
    <property type="entry name" value="Peptidase_S1_PA_chymotrypsin"/>
</dbReference>
<keyword evidence="4 11" id="KW-0732">Signal</keyword>
<comment type="domain">
    <text evidence="11">The clip domain consists of 35-55 residues which are 'knitted' together usually by 3 conserved disulfide bonds forming a clip-like compact structure.</text>
</comment>
<dbReference type="PRINTS" id="PR00722">
    <property type="entry name" value="CHYMOTRYPSIN"/>
</dbReference>
<evidence type="ECO:0000259" key="13">
    <source>
        <dbReference type="PROSITE" id="PS51888"/>
    </source>
</evidence>
<dbReference type="EC" id="3.4.21.-" evidence="10"/>
<evidence type="ECO:0000256" key="8">
    <source>
        <dbReference type="ARBA" id="ARBA00023157"/>
    </source>
</evidence>
<evidence type="ECO:0000256" key="2">
    <source>
        <dbReference type="ARBA" id="ARBA00022525"/>
    </source>
</evidence>